<dbReference type="Pfam" id="PF00069">
    <property type="entry name" value="Pkinase"/>
    <property type="match status" value="1"/>
</dbReference>
<dbReference type="GO" id="GO:0004674">
    <property type="term" value="F:protein serine/threonine kinase activity"/>
    <property type="evidence" value="ECO:0007669"/>
    <property type="project" value="UniProtKB-EC"/>
</dbReference>
<dbReference type="SUPFAM" id="SSF56112">
    <property type="entry name" value="Protein kinase-like (PK-like)"/>
    <property type="match status" value="1"/>
</dbReference>
<feature type="compositionally biased region" description="Low complexity" evidence="7">
    <location>
        <begin position="330"/>
        <end position="343"/>
    </location>
</feature>
<feature type="transmembrane region" description="Helical" evidence="8">
    <location>
        <begin position="465"/>
        <end position="488"/>
    </location>
</feature>
<reference evidence="10" key="1">
    <citation type="journal article" date="2021" name="PeerJ">
        <title>Extensive microbial diversity within the chicken gut microbiome revealed by metagenomics and culture.</title>
        <authorList>
            <person name="Gilroy R."/>
            <person name="Ravi A."/>
            <person name="Getino M."/>
            <person name="Pursley I."/>
            <person name="Horton D.L."/>
            <person name="Alikhan N.F."/>
            <person name="Baker D."/>
            <person name="Gharbi K."/>
            <person name="Hall N."/>
            <person name="Watson M."/>
            <person name="Adriaenssens E.M."/>
            <person name="Foster-Nyarko E."/>
            <person name="Jarju S."/>
            <person name="Secka A."/>
            <person name="Antonio M."/>
            <person name="Oren A."/>
            <person name="Chaudhuri R.R."/>
            <person name="La Ragione R."/>
            <person name="Hildebrand F."/>
            <person name="Pallen M.J."/>
        </authorList>
    </citation>
    <scope>NUCLEOTIDE SEQUENCE</scope>
    <source>
        <strain evidence="10">5790</strain>
    </source>
</reference>
<keyword evidence="8" id="KW-0472">Membrane</keyword>
<gene>
    <name evidence="10" type="ORF">H9900_01940</name>
</gene>
<dbReference type="InterPro" id="IPR008271">
    <property type="entry name" value="Ser/Thr_kinase_AS"/>
</dbReference>
<dbReference type="PROSITE" id="PS50011">
    <property type="entry name" value="PROTEIN_KINASE_DOM"/>
    <property type="match status" value="1"/>
</dbReference>
<dbReference type="PANTHER" id="PTHR43289">
    <property type="entry name" value="MITOGEN-ACTIVATED PROTEIN KINASE KINASE KINASE 20-RELATED"/>
    <property type="match status" value="1"/>
</dbReference>
<name>A0A9D1PPJ6_9FIRM</name>
<reference evidence="10" key="2">
    <citation type="submission" date="2021-04" db="EMBL/GenBank/DDBJ databases">
        <authorList>
            <person name="Gilroy R."/>
        </authorList>
    </citation>
    <scope>NUCLEOTIDE SEQUENCE</scope>
    <source>
        <strain evidence="10">5790</strain>
    </source>
</reference>
<dbReference type="SMART" id="SM00220">
    <property type="entry name" value="S_TKc"/>
    <property type="match status" value="1"/>
</dbReference>
<feature type="compositionally biased region" description="Polar residues" evidence="7">
    <location>
        <begin position="359"/>
        <end position="373"/>
    </location>
</feature>
<dbReference type="Gene3D" id="1.10.510.10">
    <property type="entry name" value="Transferase(Phosphotransferase) domain 1"/>
    <property type="match status" value="1"/>
</dbReference>
<evidence type="ECO:0000256" key="3">
    <source>
        <dbReference type="ARBA" id="ARBA00022741"/>
    </source>
</evidence>
<dbReference type="GO" id="GO:0005524">
    <property type="term" value="F:ATP binding"/>
    <property type="evidence" value="ECO:0007669"/>
    <property type="project" value="UniProtKB-UniRule"/>
</dbReference>
<feature type="domain" description="Protein kinase" evidence="9">
    <location>
        <begin position="15"/>
        <end position="303"/>
    </location>
</feature>
<feature type="region of interest" description="Disordered" evidence="7">
    <location>
        <begin position="330"/>
        <end position="404"/>
    </location>
</feature>
<dbReference type="AlphaFoldDB" id="A0A9D1PPJ6"/>
<dbReference type="Gene3D" id="3.30.200.20">
    <property type="entry name" value="Phosphorylase Kinase, domain 1"/>
    <property type="match status" value="1"/>
</dbReference>
<dbReference type="PANTHER" id="PTHR43289:SF6">
    <property type="entry name" value="SERINE_THREONINE-PROTEIN KINASE NEKL-3"/>
    <property type="match status" value="1"/>
</dbReference>
<comment type="caution">
    <text evidence="10">The sequence shown here is derived from an EMBL/GenBank/DDBJ whole genome shotgun (WGS) entry which is preliminary data.</text>
</comment>
<organism evidence="10 11">
    <name type="scientific">Candidatus Monoglobus merdigallinarum</name>
    <dbReference type="NCBI Taxonomy" id="2838698"/>
    <lineage>
        <taxon>Bacteria</taxon>
        <taxon>Bacillati</taxon>
        <taxon>Bacillota</taxon>
        <taxon>Clostridia</taxon>
        <taxon>Monoglobales</taxon>
        <taxon>Monoglobaceae</taxon>
        <taxon>Monoglobus</taxon>
    </lineage>
</organism>
<evidence type="ECO:0000256" key="5">
    <source>
        <dbReference type="ARBA" id="ARBA00022840"/>
    </source>
</evidence>
<protein>
    <recommendedName>
        <fullName evidence="1">non-specific serine/threonine protein kinase</fullName>
        <ecNumber evidence="1">2.7.11.1</ecNumber>
    </recommendedName>
</protein>
<evidence type="ECO:0000256" key="7">
    <source>
        <dbReference type="SAM" id="MobiDB-lite"/>
    </source>
</evidence>
<dbReference type="PROSITE" id="PS00108">
    <property type="entry name" value="PROTEIN_KINASE_ST"/>
    <property type="match status" value="1"/>
</dbReference>
<accession>A0A9D1PPJ6</accession>
<dbReference type="Proteomes" id="UP000824162">
    <property type="component" value="Unassembled WGS sequence"/>
</dbReference>
<evidence type="ECO:0000259" key="9">
    <source>
        <dbReference type="PROSITE" id="PS50011"/>
    </source>
</evidence>
<dbReference type="EC" id="2.7.11.1" evidence="1"/>
<keyword evidence="4 10" id="KW-0418">Kinase</keyword>
<sequence length="667" mass="75771">MKNYRDCIGEKTLGYTIDEYVGSGQYGVVYKAHSDSGQVVAVKKIVIPTEDNIKEYENAYSGDRSEMEEFFDQIAQKFVSETESMKMLSINQQNDNIIRYIDHRASKHDLQWEITIVMEFATPLREYLKTTPIDVETGLKLGIDIANGLNECHKMGIIHRDIKEDNIFVDKNGTFKIGDFGAAKLAGDSGTKTRGIGSLYYMAPEIQNSGKYTPSVDIYSLGIVLYKVFNYGRFPFTPTTAQAKSLKRSDNDNAFKRRMNGDDIIPPEFCPKEAAPVIVRACTYDPKIRYALASELASDLKTVRTQIPVDVLRSTIPYYIVRRTSEPAAAPAQPSAVYAAQQPPQQPSRTVPPEPVNPQQPGAWQQEPVNPQPRSYAPPQDDVDPYKTRSLNHVTEDPWGGAAQPLNNPDEGALNDEFQKTTDLIQQALHDGNVAMVRKLQEKLRMIEEEQAKIRMLREKKKRMWIIIAAAGVVAVLASVLLVILYPYTFEYKADKADRYYIHKYQFGIDRGRIQENEEELIPADYVDSTDDEYIYFSYHDDDLAETPPEKAGRLYRIRKDGTGLEELVATDDCEYDIYYEGYVYYLSWNQDRSLCRINPDSDSADKDKEILYDSMKLGEPINKMSMPDKNGIIEIELLNSHQIKYVNVRNDNSAGITISDENPVKD</sequence>
<evidence type="ECO:0000256" key="1">
    <source>
        <dbReference type="ARBA" id="ARBA00012513"/>
    </source>
</evidence>
<feature type="binding site" evidence="6">
    <location>
        <position position="44"/>
    </location>
    <ligand>
        <name>ATP</name>
        <dbReference type="ChEBI" id="CHEBI:30616"/>
    </ligand>
</feature>
<keyword evidence="8" id="KW-1133">Transmembrane helix</keyword>
<dbReference type="CDD" id="cd14014">
    <property type="entry name" value="STKc_PknB_like"/>
    <property type="match status" value="1"/>
</dbReference>
<dbReference type="InterPro" id="IPR017441">
    <property type="entry name" value="Protein_kinase_ATP_BS"/>
</dbReference>
<feature type="compositionally biased region" description="Pro residues" evidence="7">
    <location>
        <begin position="344"/>
        <end position="358"/>
    </location>
</feature>
<keyword evidence="5 6" id="KW-0067">ATP-binding</keyword>
<evidence type="ECO:0000256" key="2">
    <source>
        <dbReference type="ARBA" id="ARBA00022679"/>
    </source>
</evidence>
<dbReference type="InterPro" id="IPR000719">
    <property type="entry name" value="Prot_kinase_dom"/>
</dbReference>
<dbReference type="PROSITE" id="PS00107">
    <property type="entry name" value="PROTEIN_KINASE_ATP"/>
    <property type="match status" value="1"/>
</dbReference>
<evidence type="ECO:0000256" key="6">
    <source>
        <dbReference type="PROSITE-ProRule" id="PRU10141"/>
    </source>
</evidence>
<evidence type="ECO:0000256" key="4">
    <source>
        <dbReference type="ARBA" id="ARBA00022777"/>
    </source>
</evidence>
<keyword evidence="2" id="KW-0808">Transferase</keyword>
<dbReference type="InterPro" id="IPR011009">
    <property type="entry name" value="Kinase-like_dom_sf"/>
</dbReference>
<evidence type="ECO:0000256" key="8">
    <source>
        <dbReference type="SAM" id="Phobius"/>
    </source>
</evidence>
<dbReference type="EMBL" id="DXIJ01000038">
    <property type="protein sequence ID" value="HIV85552.1"/>
    <property type="molecule type" value="Genomic_DNA"/>
</dbReference>
<keyword evidence="8" id="KW-0812">Transmembrane</keyword>
<evidence type="ECO:0000313" key="11">
    <source>
        <dbReference type="Proteomes" id="UP000824162"/>
    </source>
</evidence>
<evidence type="ECO:0000313" key="10">
    <source>
        <dbReference type="EMBL" id="HIV85552.1"/>
    </source>
</evidence>
<keyword evidence="3 6" id="KW-0547">Nucleotide-binding</keyword>
<proteinExistence type="predicted"/>